<name>A0A165GLR1_9APHY</name>
<proteinExistence type="predicted"/>
<gene>
    <name evidence="1" type="ORF">LAESUDRAFT_756010</name>
</gene>
<dbReference type="EMBL" id="KV427609">
    <property type="protein sequence ID" value="KZT10525.1"/>
    <property type="molecule type" value="Genomic_DNA"/>
</dbReference>
<evidence type="ECO:0000313" key="2">
    <source>
        <dbReference type="Proteomes" id="UP000076871"/>
    </source>
</evidence>
<dbReference type="Proteomes" id="UP000076871">
    <property type="component" value="Unassembled WGS sequence"/>
</dbReference>
<keyword evidence="2" id="KW-1185">Reference proteome</keyword>
<dbReference type="GeneID" id="63829142"/>
<evidence type="ECO:0000313" key="1">
    <source>
        <dbReference type="EMBL" id="KZT10525.1"/>
    </source>
</evidence>
<reference evidence="1 2" key="1">
    <citation type="journal article" date="2016" name="Mol. Biol. Evol.">
        <title>Comparative Genomics of Early-Diverging Mushroom-Forming Fungi Provides Insights into the Origins of Lignocellulose Decay Capabilities.</title>
        <authorList>
            <person name="Nagy L.G."/>
            <person name="Riley R."/>
            <person name="Tritt A."/>
            <person name="Adam C."/>
            <person name="Daum C."/>
            <person name="Floudas D."/>
            <person name="Sun H."/>
            <person name="Yadav J.S."/>
            <person name="Pangilinan J."/>
            <person name="Larsson K.H."/>
            <person name="Matsuura K."/>
            <person name="Barry K."/>
            <person name="Labutti K."/>
            <person name="Kuo R."/>
            <person name="Ohm R.A."/>
            <person name="Bhattacharya S.S."/>
            <person name="Shirouzu T."/>
            <person name="Yoshinaga Y."/>
            <person name="Martin F.M."/>
            <person name="Grigoriev I.V."/>
            <person name="Hibbett D.S."/>
        </authorList>
    </citation>
    <scope>NUCLEOTIDE SEQUENCE [LARGE SCALE GENOMIC DNA]</scope>
    <source>
        <strain evidence="1 2">93-53</strain>
    </source>
</reference>
<accession>A0A165GLR1</accession>
<organism evidence="1 2">
    <name type="scientific">Laetiporus sulphureus 93-53</name>
    <dbReference type="NCBI Taxonomy" id="1314785"/>
    <lineage>
        <taxon>Eukaryota</taxon>
        <taxon>Fungi</taxon>
        <taxon>Dikarya</taxon>
        <taxon>Basidiomycota</taxon>
        <taxon>Agaricomycotina</taxon>
        <taxon>Agaricomycetes</taxon>
        <taxon>Polyporales</taxon>
        <taxon>Laetiporus</taxon>
    </lineage>
</organism>
<dbReference type="AlphaFoldDB" id="A0A165GLR1"/>
<dbReference type="RefSeq" id="XP_040768265.1">
    <property type="nucleotide sequence ID" value="XM_040912114.1"/>
</dbReference>
<protein>
    <submittedName>
        <fullName evidence="1">Uncharacterized protein</fullName>
    </submittedName>
</protein>
<sequence length="199" mass="22316">MLLTTSCILPRAAYIAHSFRRRRRPDSAFLTLESYRPAPPNVPAAPARAIHIAASGDLSPSNRRRTRGLEWRVPVLRLRLLRMISDRSSFGFGVRKASVPTGSSYFGHSHSYTPGPVASWPGRRGRARMNVLPLRPIPHNHIRSRDLEARSVMNAQTHLLGTQLQRVEIVSRVCRNVQHVPDDGTGEVSVELPFVRHVV</sequence>
<dbReference type="InParanoid" id="A0A165GLR1"/>